<sequence>MEEVEKLVEALLKASQKVEERIEKEGKTRIEDLDLTISIEIGEEGKNVEMDLGVSGAKLRIDYDRLVEEALDEGERELDRLLQRSETAGETKGE</sequence>
<dbReference type="KEGG" id="iis:EYM_04955"/>
<gene>
    <name evidence="1" type="ORF">EYM_04955</name>
</gene>
<protein>
    <submittedName>
        <fullName evidence="1">Uncharacterized protein</fullName>
    </submittedName>
</protein>
<organism evidence="1 2">
    <name type="scientific">Ignicoccus islandicus DSM 13165</name>
    <dbReference type="NCBI Taxonomy" id="940295"/>
    <lineage>
        <taxon>Archaea</taxon>
        <taxon>Thermoproteota</taxon>
        <taxon>Thermoprotei</taxon>
        <taxon>Desulfurococcales</taxon>
        <taxon>Desulfurococcaceae</taxon>
        <taxon>Ignicoccus</taxon>
    </lineage>
</organism>
<dbReference type="GeneID" id="30680378"/>
<proteinExistence type="predicted"/>
<name>A0A0U3F957_9CREN</name>
<dbReference type="EMBL" id="CP006867">
    <property type="protein sequence ID" value="ALU12536.1"/>
    <property type="molecule type" value="Genomic_DNA"/>
</dbReference>
<reference evidence="1 2" key="1">
    <citation type="submission" date="2013-11" db="EMBL/GenBank/DDBJ databases">
        <title>Comparative genomics of Ignicoccus.</title>
        <authorList>
            <person name="Podar M."/>
        </authorList>
    </citation>
    <scope>NUCLEOTIDE SEQUENCE [LARGE SCALE GENOMIC DNA]</scope>
    <source>
        <strain evidence="1 2">DSM 13165</strain>
    </source>
</reference>
<dbReference type="RefSeq" id="WP_075049921.1">
    <property type="nucleotide sequence ID" value="NZ_CP006867.1"/>
</dbReference>
<dbReference type="Proteomes" id="UP000060778">
    <property type="component" value="Chromosome"/>
</dbReference>
<dbReference type="AlphaFoldDB" id="A0A0U3F957"/>
<dbReference type="STRING" id="940295.EYM_04955"/>
<dbReference type="InterPro" id="IPR035954">
    <property type="entry name" value="MTH677-like_sf"/>
</dbReference>
<evidence type="ECO:0000313" key="1">
    <source>
        <dbReference type="EMBL" id="ALU12536.1"/>
    </source>
</evidence>
<evidence type="ECO:0000313" key="2">
    <source>
        <dbReference type="Proteomes" id="UP000060778"/>
    </source>
</evidence>
<accession>A0A0U3F957</accession>
<dbReference type="Gene3D" id="3.30.300.100">
    <property type="entry name" value="MTH677-like"/>
    <property type="match status" value="1"/>
</dbReference>
<keyword evidence="2" id="KW-1185">Reference proteome</keyword>